<proteinExistence type="predicted"/>
<gene>
    <name evidence="2" type="ORF">Adt_30877</name>
</gene>
<dbReference type="Proteomes" id="UP001604336">
    <property type="component" value="Unassembled WGS sequence"/>
</dbReference>
<feature type="transmembrane region" description="Helical" evidence="1">
    <location>
        <begin position="52"/>
        <end position="70"/>
    </location>
</feature>
<organism evidence="2 3">
    <name type="scientific">Abeliophyllum distichum</name>
    <dbReference type="NCBI Taxonomy" id="126358"/>
    <lineage>
        <taxon>Eukaryota</taxon>
        <taxon>Viridiplantae</taxon>
        <taxon>Streptophyta</taxon>
        <taxon>Embryophyta</taxon>
        <taxon>Tracheophyta</taxon>
        <taxon>Spermatophyta</taxon>
        <taxon>Magnoliopsida</taxon>
        <taxon>eudicotyledons</taxon>
        <taxon>Gunneridae</taxon>
        <taxon>Pentapetalae</taxon>
        <taxon>asterids</taxon>
        <taxon>lamiids</taxon>
        <taxon>Lamiales</taxon>
        <taxon>Oleaceae</taxon>
        <taxon>Forsythieae</taxon>
        <taxon>Abeliophyllum</taxon>
    </lineage>
</organism>
<keyword evidence="1" id="KW-1133">Transmembrane helix</keyword>
<keyword evidence="1" id="KW-0812">Transmembrane</keyword>
<name>A0ABD1RDD4_9LAMI</name>
<comment type="caution">
    <text evidence="2">The sequence shown here is derived from an EMBL/GenBank/DDBJ whole genome shotgun (WGS) entry which is preliminary data.</text>
</comment>
<evidence type="ECO:0000256" key="1">
    <source>
        <dbReference type="SAM" id="Phobius"/>
    </source>
</evidence>
<sequence>MDSGGFFERLFLKVWFLNPLSIAVTTDVICRFLMPNTALLNRDMYLHRDSPFSYITCMSLIAVFFFSVLLEKKIANLFAKFENEEIDRRGNVLNHSLGSSLKVMGNALQAIEYNQPCNLTWS</sequence>
<keyword evidence="1" id="KW-0472">Membrane</keyword>
<protein>
    <submittedName>
        <fullName evidence="2">Uncharacterized protein</fullName>
    </submittedName>
</protein>
<dbReference type="EMBL" id="JBFOLK010000009">
    <property type="protein sequence ID" value="KAL2486121.1"/>
    <property type="molecule type" value="Genomic_DNA"/>
</dbReference>
<keyword evidence="3" id="KW-1185">Reference proteome</keyword>
<accession>A0ABD1RDD4</accession>
<reference evidence="3" key="1">
    <citation type="submission" date="2024-07" db="EMBL/GenBank/DDBJ databases">
        <title>Two chromosome-level genome assemblies of Korean endemic species Abeliophyllum distichum and Forsythia ovata (Oleaceae).</title>
        <authorList>
            <person name="Jang H."/>
        </authorList>
    </citation>
    <scope>NUCLEOTIDE SEQUENCE [LARGE SCALE GENOMIC DNA]</scope>
</reference>
<evidence type="ECO:0000313" key="2">
    <source>
        <dbReference type="EMBL" id="KAL2486121.1"/>
    </source>
</evidence>
<evidence type="ECO:0000313" key="3">
    <source>
        <dbReference type="Proteomes" id="UP001604336"/>
    </source>
</evidence>
<dbReference type="AlphaFoldDB" id="A0ABD1RDD4"/>